<dbReference type="Proteomes" id="UP001261871">
    <property type="component" value="Unassembled WGS sequence"/>
</dbReference>
<feature type="compositionally biased region" description="Basic residues" evidence="1">
    <location>
        <begin position="215"/>
        <end position="226"/>
    </location>
</feature>
<organism evidence="2 3">
    <name type="scientific">Flavobacterium granuli</name>
    <dbReference type="NCBI Taxonomy" id="280093"/>
    <lineage>
        <taxon>Bacteria</taxon>
        <taxon>Pseudomonadati</taxon>
        <taxon>Bacteroidota</taxon>
        <taxon>Flavobacteriia</taxon>
        <taxon>Flavobacteriales</taxon>
        <taxon>Flavobacteriaceae</taxon>
        <taxon>Flavobacterium</taxon>
    </lineage>
</organism>
<sequence length="677" mass="77115">MKKIFLFLVICFYTTMYSQDLANKVPDNAPFALCFNGKNLNDKVAIKTIQEYPWMQALQEKELNFLPKDLSQTGIDFTNKQYQYYTNKDSVMSYVVLLPLNNAALFEKLIQSKYGDSVKVKKQGTYNSVTTSKTHHLAWNDKFAVLVNATYSKLNKNNYNETDPYADLSSMDTTGFLTDSTAVVDSVDPNYREEVNPVLVGEEIKPTPDPEKKEKKGKGKKGNKSKKATEDLKIIEPTEEEIYATQERANAELEETNRKLLELELRRTDSIESLKINPVVDLIFIKAFDSKTETTAVSPSIFKNNNPKSDFYIFADLDALTTQLYSGFVGSNSALMGIYKNGFLNSNFHMNGYFEKDRIRLNQVMTPKNEETKKSYQEICDSKIDKNLLNYIGNNVMGYYSISMDTQAIMNYEYKVLKNTLNSVYQSYTKDASGNEADVLIDAVALFLDEKAIADLIPGNAIFVLHDLKKVQRDYVKIDYDENYQQIETKGIKDELQPDFTFLINTRNESFVNKLLQLPLNKSKFTATDYQLTNGYYTIHFEKDNLLENLYIGMKNGVVILTTSKINVENLIQQTVMPLQADFKKSISKNNSAAWFDIQKIISASKTEFGNDTKSSYYDIALKNAGEITVESKFKNGAIVSDASYTIKGEHANSLQYFFDVINELYAESKKETIVTE</sequence>
<comment type="caution">
    <text evidence="2">The sequence shown here is derived from an EMBL/GenBank/DDBJ whole genome shotgun (WGS) entry which is preliminary data.</text>
</comment>
<dbReference type="RefSeq" id="WP_310006245.1">
    <property type="nucleotide sequence ID" value="NZ_JAVDTX010000004.1"/>
</dbReference>
<gene>
    <name evidence="2" type="ORF">J2W95_001891</name>
</gene>
<dbReference type="EMBL" id="JAVDTX010000004">
    <property type="protein sequence ID" value="MDR6845184.1"/>
    <property type="molecule type" value="Genomic_DNA"/>
</dbReference>
<proteinExistence type="predicted"/>
<feature type="compositionally biased region" description="Basic and acidic residues" evidence="1">
    <location>
        <begin position="202"/>
        <end position="214"/>
    </location>
</feature>
<reference evidence="2 3" key="1">
    <citation type="submission" date="2023-07" db="EMBL/GenBank/DDBJ databases">
        <title>Sorghum-associated microbial communities from plants grown in Nebraska, USA.</title>
        <authorList>
            <person name="Schachtman D."/>
        </authorList>
    </citation>
    <scope>NUCLEOTIDE SEQUENCE [LARGE SCALE GENOMIC DNA]</scope>
    <source>
        <strain evidence="2 3">BE124</strain>
    </source>
</reference>
<feature type="region of interest" description="Disordered" evidence="1">
    <location>
        <begin position="201"/>
        <end position="229"/>
    </location>
</feature>
<keyword evidence="3" id="KW-1185">Reference proteome</keyword>
<name>A0ABU1S2B8_9FLAO</name>
<evidence type="ECO:0000256" key="1">
    <source>
        <dbReference type="SAM" id="MobiDB-lite"/>
    </source>
</evidence>
<protein>
    <submittedName>
        <fullName evidence="2">Tfp pilus assembly major pilin PilA</fullName>
    </submittedName>
</protein>
<evidence type="ECO:0000313" key="2">
    <source>
        <dbReference type="EMBL" id="MDR6845184.1"/>
    </source>
</evidence>
<evidence type="ECO:0000313" key="3">
    <source>
        <dbReference type="Proteomes" id="UP001261871"/>
    </source>
</evidence>
<accession>A0ABU1S2B8</accession>